<sequence>MADYKSAKEAFVSDNPGSSVFTIIAISLTAWTSYTLYATLYSRFRPSFLFDYLTSALPLLLSITLFATSPITYNASLVTLSVLVYLTSPTSRRQRSNGNRKDQSRSKGSWLEESDSDEEIAEPPSANTSTNNTPIKLPSQVIQSQNQNQNQHLSSATSLSYSPSPSLESPLRLSVEDPFSPSTSEGNKVSKRRLSPQPSPDSIAVNILPTPPFPDADSLSSTTYPSYQDNGHERKSSSSPRPDRIYVQDQAHSQAQSKRRLPFLSVYRAHMMIMTVHCILAVDFKVFPRWLGKCEDFGTSLMDVGVGSFVFSLGLISIKSLSLTNSGPRDHNKSSIKYPPNSPGTQRALPPRTDLPKDIFRAIKKAAPTLMLGFVRLLMVKGIEYPEHMTEYGVHWNFFFTIGLLPIFGVLVRPLRKWVRWSVLGIGMSLFHQLILSKFGLQTFLLSPSRPGLLGLNKEGIASLPGYISIYLLGLSTGEHIQRLSEPVPPKSVNVNVNVTETIEEHLTRHYDKRGTELVLELFSYTLSWWAALGAWTFFGLGEVSRRFANTSYVLFIASYNTLFLLGYLTLESIFPHVPTPPLLESINKNGLVVFLVANLFTGLVNVSMESMYAGKTLSMVVLVGYSLAVCAVARLLRNKRISL</sequence>
<feature type="compositionally biased region" description="Basic and acidic residues" evidence="9">
    <location>
        <begin position="230"/>
        <end position="243"/>
    </location>
</feature>
<dbReference type="GO" id="GO:0005783">
    <property type="term" value="C:endoplasmic reticulum"/>
    <property type="evidence" value="ECO:0007669"/>
    <property type="project" value="TreeGrafter"/>
</dbReference>
<feature type="transmembrane region" description="Helical" evidence="10">
    <location>
        <begin position="20"/>
        <end position="41"/>
    </location>
</feature>
<keyword evidence="7 10" id="KW-1133">Transmembrane helix</keyword>
<dbReference type="AlphaFoldDB" id="A0AAJ8MII2"/>
<name>A0AAJ8MII2_9TREE</name>
<keyword evidence="8 10" id="KW-0472">Membrane</keyword>
<keyword evidence="6 10" id="KW-0812">Transmembrane</keyword>
<feature type="transmembrane region" description="Helical" evidence="10">
    <location>
        <begin position="518"/>
        <end position="539"/>
    </location>
</feature>
<feature type="transmembrane region" description="Helical" evidence="10">
    <location>
        <begin position="266"/>
        <end position="284"/>
    </location>
</feature>
<dbReference type="GO" id="GO:0032216">
    <property type="term" value="F:glucosaminyl-phosphatidylinositol O-acyltransferase activity"/>
    <property type="evidence" value="ECO:0007669"/>
    <property type="project" value="TreeGrafter"/>
</dbReference>
<feature type="compositionally biased region" description="Acidic residues" evidence="9">
    <location>
        <begin position="112"/>
        <end position="121"/>
    </location>
</feature>
<dbReference type="PANTHER" id="PTHR20661:SF0">
    <property type="entry name" value="PHOSPHATIDYLINOSITOL-GLYCAN BIOSYNTHESIS CLASS W PROTEIN"/>
    <property type="match status" value="1"/>
</dbReference>
<feature type="transmembrane region" description="Helical" evidence="10">
    <location>
        <begin position="419"/>
        <end position="441"/>
    </location>
</feature>
<feature type="transmembrane region" description="Helical" evidence="10">
    <location>
        <begin position="551"/>
        <end position="571"/>
    </location>
</feature>
<reference evidence="11" key="1">
    <citation type="submission" date="2013-07" db="EMBL/GenBank/DDBJ databases">
        <authorList>
            <consortium name="The Broad Institute Genome Sequencing Platform"/>
            <person name="Cuomo C."/>
            <person name="Litvintseva A."/>
            <person name="Chen Y."/>
            <person name="Heitman J."/>
            <person name="Sun S."/>
            <person name="Springer D."/>
            <person name="Dromer F."/>
            <person name="Young S.K."/>
            <person name="Zeng Q."/>
            <person name="Gargeya S."/>
            <person name="Fitzgerald M."/>
            <person name="Abouelleil A."/>
            <person name="Alvarado L."/>
            <person name="Berlin A.M."/>
            <person name="Chapman S.B."/>
            <person name="Dewar J."/>
            <person name="Goldberg J."/>
            <person name="Griggs A."/>
            <person name="Gujja S."/>
            <person name="Hansen M."/>
            <person name="Howarth C."/>
            <person name="Imamovic A."/>
            <person name="Larimer J."/>
            <person name="McCowan C."/>
            <person name="Murphy C."/>
            <person name="Pearson M."/>
            <person name="Priest M."/>
            <person name="Roberts A."/>
            <person name="Saif S."/>
            <person name="Shea T."/>
            <person name="Sykes S."/>
            <person name="Wortman J."/>
            <person name="Nusbaum C."/>
            <person name="Birren B."/>
        </authorList>
    </citation>
    <scope>NUCLEOTIDE SEQUENCE</scope>
    <source>
        <strain evidence="11">CBS 10117</strain>
    </source>
</reference>
<feature type="compositionally biased region" description="Polar residues" evidence="9">
    <location>
        <begin position="218"/>
        <end position="229"/>
    </location>
</feature>
<evidence type="ECO:0000256" key="3">
    <source>
        <dbReference type="ARBA" id="ARBA00007559"/>
    </source>
</evidence>
<evidence type="ECO:0000256" key="6">
    <source>
        <dbReference type="ARBA" id="ARBA00022692"/>
    </source>
</evidence>
<feature type="transmembrane region" description="Helical" evidence="10">
    <location>
        <begin position="395"/>
        <end position="412"/>
    </location>
</feature>
<protein>
    <recommendedName>
        <fullName evidence="4">GPI-anchored wall transfer protein 1</fullName>
    </recommendedName>
</protein>
<feature type="region of interest" description="Disordered" evidence="9">
    <location>
        <begin position="91"/>
        <end position="243"/>
    </location>
</feature>
<feature type="compositionally biased region" description="Polar residues" evidence="9">
    <location>
        <begin position="125"/>
        <end position="134"/>
    </location>
</feature>
<feature type="transmembrane region" description="Helical" evidence="10">
    <location>
        <begin position="592"/>
        <end position="612"/>
    </location>
</feature>
<dbReference type="KEGG" id="kdj:28970410"/>
<dbReference type="InterPro" id="IPR009447">
    <property type="entry name" value="PIGW/GWT1"/>
</dbReference>
<organism evidence="11 12">
    <name type="scientific">Kwoniella dejecticola CBS 10117</name>
    <dbReference type="NCBI Taxonomy" id="1296121"/>
    <lineage>
        <taxon>Eukaryota</taxon>
        <taxon>Fungi</taxon>
        <taxon>Dikarya</taxon>
        <taxon>Basidiomycota</taxon>
        <taxon>Agaricomycotina</taxon>
        <taxon>Tremellomycetes</taxon>
        <taxon>Tremellales</taxon>
        <taxon>Cryptococcaceae</taxon>
        <taxon>Kwoniella</taxon>
    </lineage>
</organism>
<feature type="compositionally biased region" description="Low complexity" evidence="9">
    <location>
        <begin position="139"/>
        <end position="173"/>
    </location>
</feature>
<evidence type="ECO:0000256" key="10">
    <source>
        <dbReference type="SAM" id="Phobius"/>
    </source>
</evidence>
<feature type="transmembrane region" description="Helical" evidence="10">
    <location>
        <begin position="366"/>
        <end position="383"/>
    </location>
</feature>
<dbReference type="GO" id="GO:0016020">
    <property type="term" value="C:membrane"/>
    <property type="evidence" value="ECO:0007669"/>
    <property type="project" value="UniProtKB-SubCell"/>
</dbReference>
<comment type="pathway">
    <text evidence="2">Glycolipid biosynthesis; glycosylphosphatidylinositol-anchor biosynthesis.</text>
</comment>
<evidence type="ECO:0000313" key="12">
    <source>
        <dbReference type="Proteomes" id="UP000078595"/>
    </source>
</evidence>
<feature type="transmembrane region" description="Helical" evidence="10">
    <location>
        <begin position="73"/>
        <end position="91"/>
    </location>
</feature>
<proteinExistence type="inferred from homology"/>
<feature type="transmembrane region" description="Helical" evidence="10">
    <location>
        <begin position="304"/>
        <end position="323"/>
    </location>
</feature>
<dbReference type="GeneID" id="28970410"/>
<evidence type="ECO:0000256" key="7">
    <source>
        <dbReference type="ARBA" id="ARBA00022989"/>
    </source>
</evidence>
<evidence type="ECO:0000256" key="5">
    <source>
        <dbReference type="ARBA" id="ARBA00022502"/>
    </source>
</evidence>
<dbReference type="Proteomes" id="UP000078595">
    <property type="component" value="Chromosome 9"/>
</dbReference>
<comment type="similarity">
    <text evidence="3">Belongs to the PIGW family.</text>
</comment>
<dbReference type="PANTHER" id="PTHR20661">
    <property type="entry name" value="PHOSPHATIDYLINOSITOL-GLYCAN BIOSYNTHESIS CLASS W PROTEIN"/>
    <property type="match status" value="1"/>
</dbReference>
<dbReference type="GO" id="GO:0006506">
    <property type="term" value="P:GPI anchor biosynthetic process"/>
    <property type="evidence" value="ECO:0007669"/>
    <property type="project" value="UniProtKB-KW"/>
</dbReference>
<feature type="transmembrane region" description="Helical" evidence="10">
    <location>
        <begin position="618"/>
        <end position="637"/>
    </location>
</feature>
<evidence type="ECO:0000256" key="4">
    <source>
        <dbReference type="ARBA" id="ARBA00014495"/>
    </source>
</evidence>
<keyword evidence="5" id="KW-0337">GPI-anchor biosynthesis</keyword>
<dbReference type="Pfam" id="PF06423">
    <property type="entry name" value="GWT1"/>
    <property type="match status" value="2"/>
</dbReference>
<evidence type="ECO:0000256" key="8">
    <source>
        <dbReference type="ARBA" id="ARBA00023136"/>
    </source>
</evidence>
<accession>A0AAJ8MII2</accession>
<comment type="subcellular location">
    <subcellularLocation>
        <location evidence="1">Membrane</location>
        <topology evidence="1">Multi-pass membrane protein</topology>
    </subcellularLocation>
</comment>
<reference evidence="11" key="2">
    <citation type="submission" date="2024-02" db="EMBL/GenBank/DDBJ databases">
        <title>Comparative genomics of Cryptococcus and Kwoniella reveals pathogenesis evolution and contrasting modes of karyotype evolution via chromosome fusion or intercentromeric recombination.</title>
        <authorList>
            <person name="Coelho M.A."/>
            <person name="David-Palma M."/>
            <person name="Shea T."/>
            <person name="Bowers K."/>
            <person name="McGinley-Smith S."/>
            <person name="Mohammad A.W."/>
            <person name="Gnirke A."/>
            <person name="Yurkov A.M."/>
            <person name="Nowrousian M."/>
            <person name="Sun S."/>
            <person name="Cuomo C.A."/>
            <person name="Heitman J."/>
        </authorList>
    </citation>
    <scope>NUCLEOTIDE SEQUENCE</scope>
    <source>
        <strain evidence="11">CBS 10117</strain>
    </source>
</reference>
<evidence type="ECO:0000313" key="11">
    <source>
        <dbReference type="EMBL" id="WWC64696.1"/>
    </source>
</evidence>
<evidence type="ECO:0000256" key="1">
    <source>
        <dbReference type="ARBA" id="ARBA00004141"/>
    </source>
</evidence>
<feature type="region of interest" description="Disordered" evidence="9">
    <location>
        <begin position="324"/>
        <end position="353"/>
    </location>
</feature>
<dbReference type="EMBL" id="CP144538">
    <property type="protein sequence ID" value="WWC64696.1"/>
    <property type="molecule type" value="Genomic_DNA"/>
</dbReference>
<dbReference type="GO" id="GO:0072659">
    <property type="term" value="P:protein localization to plasma membrane"/>
    <property type="evidence" value="ECO:0007669"/>
    <property type="project" value="TreeGrafter"/>
</dbReference>
<dbReference type="RefSeq" id="XP_065825615.1">
    <property type="nucleotide sequence ID" value="XM_065969543.1"/>
</dbReference>
<evidence type="ECO:0000256" key="2">
    <source>
        <dbReference type="ARBA" id="ARBA00004687"/>
    </source>
</evidence>
<keyword evidence="12" id="KW-1185">Reference proteome</keyword>
<gene>
    <name evidence="11" type="ORF">I303_107307</name>
</gene>
<evidence type="ECO:0000256" key="9">
    <source>
        <dbReference type="SAM" id="MobiDB-lite"/>
    </source>
</evidence>